<protein>
    <submittedName>
        <fullName evidence="1">Uncharacterized protein</fullName>
    </submittedName>
</protein>
<accession>M4BMV6</accession>
<proteinExistence type="predicted"/>
<dbReference type="VEuPathDB" id="FungiDB:HpaG807743"/>
<sequence length="85" mass="9652">MDHPQIILRHLRGMYQLQCSANVGAVKRGYLTLYLDDGDSMLDHIKTTRRLLGELFEYGVVVSDDEKTMNFIQSLGSSWNGYVGL</sequence>
<evidence type="ECO:0000313" key="1">
    <source>
        <dbReference type="EnsemblProtists" id="HpaP807743"/>
    </source>
</evidence>
<evidence type="ECO:0000313" key="2">
    <source>
        <dbReference type="Proteomes" id="UP000011713"/>
    </source>
</evidence>
<dbReference type="EnsemblProtists" id="HpaT807743">
    <property type="protein sequence ID" value="HpaP807743"/>
    <property type="gene ID" value="HpaG807743"/>
</dbReference>
<dbReference type="HOGENOM" id="CLU_169966_0_0_1"/>
<dbReference type="EMBL" id="JH598432">
    <property type="status" value="NOT_ANNOTATED_CDS"/>
    <property type="molecule type" value="Genomic_DNA"/>
</dbReference>
<dbReference type="OMA" id="GAAKHEY"/>
<name>M4BMV6_HYAAE</name>
<dbReference type="AlphaFoldDB" id="M4BMV6"/>
<dbReference type="InParanoid" id="M4BMV6"/>
<reference evidence="1" key="2">
    <citation type="submission" date="2015-06" db="UniProtKB">
        <authorList>
            <consortium name="EnsemblProtists"/>
        </authorList>
    </citation>
    <scope>IDENTIFICATION</scope>
    <source>
        <strain evidence="1">Emoy2</strain>
    </source>
</reference>
<organism evidence="1 2">
    <name type="scientific">Hyaloperonospora arabidopsidis (strain Emoy2)</name>
    <name type="common">Downy mildew agent</name>
    <name type="synonym">Peronospora arabidopsidis</name>
    <dbReference type="NCBI Taxonomy" id="559515"/>
    <lineage>
        <taxon>Eukaryota</taxon>
        <taxon>Sar</taxon>
        <taxon>Stramenopiles</taxon>
        <taxon>Oomycota</taxon>
        <taxon>Peronosporomycetes</taxon>
        <taxon>Peronosporales</taxon>
        <taxon>Peronosporaceae</taxon>
        <taxon>Hyaloperonospora</taxon>
    </lineage>
</organism>
<dbReference type="Proteomes" id="UP000011713">
    <property type="component" value="Unassembled WGS sequence"/>
</dbReference>
<keyword evidence="2" id="KW-1185">Reference proteome</keyword>
<reference evidence="2" key="1">
    <citation type="journal article" date="2010" name="Science">
        <title>Signatures of adaptation to obligate biotrophy in the Hyaloperonospora arabidopsidis genome.</title>
        <authorList>
            <person name="Baxter L."/>
            <person name="Tripathy S."/>
            <person name="Ishaque N."/>
            <person name="Boot N."/>
            <person name="Cabral A."/>
            <person name="Kemen E."/>
            <person name="Thines M."/>
            <person name="Ah-Fong A."/>
            <person name="Anderson R."/>
            <person name="Badejoko W."/>
            <person name="Bittner-Eddy P."/>
            <person name="Boore J.L."/>
            <person name="Chibucos M.C."/>
            <person name="Coates M."/>
            <person name="Dehal P."/>
            <person name="Delehaunty K."/>
            <person name="Dong S."/>
            <person name="Downton P."/>
            <person name="Dumas B."/>
            <person name="Fabro G."/>
            <person name="Fronick C."/>
            <person name="Fuerstenberg S.I."/>
            <person name="Fulton L."/>
            <person name="Gaulin E."/>
            <person name="Govers F."/>
            <person name="Hughes L."/>
            <person name="Humphray S."/>
            <person name="Jiang R.H."/>
            <person name="Judelson H."/>
            <person name="Kamoun S."/>
            <person name="Kyung K."/>
            <person name="Meijer H."/>
            <person name="Minx P."/>
            <person name="Morris P."/>
            <person name="Nelson J."/>
            <person name="Phuntumart V."/>
            <person name="Qutob D."/>
            <person name="Rehmany A."/>
            <person name="Rougon-Cardoso A."/>
            <person name="Ryden P."/>
            <person name="Torto-Alalibo T."/>
            <person name="Studholme D."/>
            <person name="Wang Y."/>
            <person name="Win J."/>
            <person name="Wood J."/>
            <person name="Clifton S.W."/>
            <person name="Rogers J."/>
            <person name="Van den Ackerveken G."/>
            <person name="Jones J.D."/>
            <person name="McDowell J.M."/>
            <person name="Beynon J."/>
            <person name="Tyler B.M."/>
        </authorList>
    </citation>
    <scope>NUCLEOTIDE SEQUENCE [LARGE SCALE GENOMIC DNA]</scope>
    <source>
        <strain evidence="2">Emoy2</strain>
    </source>
</reference>
<dbReference type="eggNOG" id="ENOG502ST1J">
    <property type="taxonomic scope" value="Eukaryota"/>
</dbReference>